<feature type="transmembrane region" description="Helical" evidence="4">
    <location>
        <begin position="166"/>
        <end position="187"/>
    </location>
</feature>
<keyword evidence="7" id="KW-1185">Reference proteome</keyword>
<dbReference type="OrthoDB" id="6283866at2"/>
<dbReference type="SUPFAM" id="SSF46689">
    <property type="entry name" value="Homeodomain-like"/>
    <property type="match status" value="1"/>
</dbReference>
<keyword evidence="2" id="KW-0238">DNA-binding</keyword>
<dbReference type="PROSITE" id="PS00041">
    <property type="entry name" value="HTH_ARAC_FAMILY_1"/>
    <property type="match status" value="1"/>
</dbReference>
<dbReference type="Pfam" id="PF12833">
    <property type="entry name" value="HTH_18"/>
    <property type="match status" value="1"/>
</dbReference>
<dbReference type="Proteomes" id="UP000050827">
    <property type="component" value="Unassembled WGS sequence"/>
</dbReference>
<dbReference type="PANTHER" id="PTHR43280:SF29">
    <property type="entry name" value="ARAC-FAMILY TRANSCRIPTIONAL REGULATOR"/>
    <property type="match status" value="1"/>
</dbReference>
<evidence type="ECO:0000256" key="2">
    <source>
        <dbReference type="ARBA" id="ARBA00023125"/>
    </source>
</evidence>
<keyword evidence="4" id="KW-1133">Transmembrane helix</keyword>
<evidence type="ECO:0000313" key="7">
    <source>
        <dbReference type="Proteomes" id="UP000050827"/>
    </source>
</evidence>
<feature type="transmembrane region" description="Helical" evidence="4">
    <location>
        <begin position="37"/>
        <end position="62"/>
    </location>
</feature>
<dbReference type="Gene3D" id="1.10.10.60">
    <property type="entry name" value="Homeodomain-like"/>
    <property type="match status" value="1"/>
</dbReference>
<gene>
    <name evidence="6" type="ORF">AAY42_09630</name>
</gene>
<name>A0A0Q0WXA9_9FLAO</name>
<evidence type="ECO:0000256" key="3">
    <source>
        <dbReference type="ARBA" id="ARBA00023163"/>
    </source>
</evidence>
<dbReference type="GO" id="GO:0003700">
    <property type="term" value="F:DNA-binding transcription factor activity"/>
    <property type="evidence" value="ECO:0007669"/>
    <property type="project" value="InterPro"/>
</dbReference>
<dbReference type="InterPro" id="IPR018062">
    <property type="entry name" value="HTH_AraC-typ_CS"/>
</dbReference>
<feature type="transmembrane region" description="Helical" evidence="4">
    <location>
        <begin position="12"/>
        <end position="30"/>
    </location>
</feature>
<sequence>METGILQQLELLLGSIGVILGFFFSAVLFGGRKQQPVYNIFLGVYLAAFSLRIGKSIFHYFYDLDSAIRNFFLSILFCVGPSLWLYTSYLIRKKESFSRKHLVHYSVFLFLLPICWAIPNNGPEQYSIWFVIFYNAIIVHMAGYCLFSFFWFLSNREKYPKKEVQIVNKWLSYFLGLNVVFVIAYVLVSKIAFPFYIGLSFLFSSMIVILAIWALKNPVVFNKSIRKYRLSNIDEQAAGETMDLIKDYFEREKPYLNPNLTLTLLSKQLKVSAKELSQSINQQEHLNYSQFILMYRIEEAKRLLLSDTHKNFNIASIAYDSGFNSISSFNTAFKKLTGTTPLAFQKTSRET</sequence>
<dbReference type="STRING" id="346185.AAY42_09630"/>
<feature type="transmembrane region" description="Helical" evidence="4">
    <location>
        <begin position="68"/>
        <end position="90"/>
    </location>
</feature>
<dbReference type="InterPro" id="IPR018060">
    <property type="entry name" value="HTH_AraC"/>
</dbReference>
<keyword evidence="1" id="KW-0805">Transcription regulation</keyword>
<comment type="caution">
    <text evidence="6">The sequence shown here is derived from an EMBL/GenBank/DDBJ whole genome shotgun (WGS) entry which is preliminary data.</text>
</comment>
<evidence type="ECO:0000259" key="5">
    <source>
        <dbReference type="PROSITE" id="PS01124"/>
    </source>
</evidence>
<evidence type="ECO:0000313" key="6">
    <source>
        <dbReference type="EMBL" id="KQC30106.1"/>
    </source>
</evidence>
<keyword evidence="4" id="KW-0812">Transmembrane</keyword>
<feature type="transmembrane region" description="Helical" evidence="4">
    <location>
        <begin position="102"/>
        <end position="119"/>
    </location>
</feature>
<organism evidence="6 7">
    <name type="scientific">Flagellimonas eckloniae</name>
    <dbReference type="NCBI Taxonomy" id="346185"/>
    <lineage>
        <taxon>Bacteria</taxon>
        <taxon>Pseudomonadati</taxon>
        <taxon>Bacteroidota</taxon>
        <taxon>Flavobacteriia</taxon>
        <taxon>Flavobacteriales</taxon>
        <taxon>Flavobacteriaceae</taxon>
        <taxon>Flagellimonas</taxon>
    </lineage>
</organism>
<evidence type="ECO:0000256" key="4">
    <source>
        <dbReference type="SAM" id="Phobius"/>
    </source>
</evidence>
<feature type="transmembrane region" description="Helical" evidence="4">
    <location>
        <begin position="193"/>
        <end position="215"/>
    </location>
</feature>
<reference evidence="6 7" key="1">
    <citation type="submission" date="2015-04" db="EMBL/GenBank/DDBJ databases">
        <title>Complete genome of flavobacterium.</title>
        <authorList>
            <person name="Kwon Y.M."/>
            <person name="Kim S.-J."/>
        </authorList>
    </citation>
    <scope>NUCLEOTIDE SEQUENCE [LARGE SCALE GENOMIC DNA]</scope>
    <source>
        <strain evidence="6 7">DK169</strain>
    </source>
</reference>
<feature type="domain" description="HTH araC/xylS-type" evidence="5">
    <location>
        <begin position="239"/>
        <end position="347"/>
    </location>
</feature>
<feature type="transmembrane region" description="Helical" evidence="4">
    <location>
        <begin position="131"/>
        <end position="154"/>
    </location>
</feature>
<dbReference type="AlphaFoldDB" id="A0A0Q0WXA9"/>
<protein>
    <recommendedName>
        <fullName evidence="5">HTH araC/xylS-type domain-containing protein</fullName>
    </recommendedName>
</protein>
<dbReference type="InterPro" id="IPR009057">
    <property type="entry name" value="Homeodomain-like_sf"/>
</dbReference>
<keyword evidence="3" id="KW-0804">Transcription</keyword>
<proteinExistence type="predicted"/>
<evidence type="ECO:0000256" key="1">
    <source>
        <dbReference type="ARBA" id="ARBA00023015"/>
    </source>
</evidence>
<accession>A0A0Q0WXA9</accession>
<keyword evidence="4" id="KW-0472">Membrane</keyword>
<dbReference type="EMBL" id="LCTZ01000002">
    <property type="protein sequence ID" value="KQC30106.1"/>
    <property type="molecule type" value="Genomic_DNA"/>
</dbReference>
<dbReference type="PANTHER" id="PTHR43280">
    <property type="entry name" value="ARAC-FAMILY TRANSCRIPTIONAL REGULATOR"/>
    <property type="match status" value="1"/>
</dbReference>
<dbReference type="PROSITE" id="PS01124">
    <property type="entry name" value="HTH_ARAC_FAMILY_2"/>
    <property type="match status" value="1"/>
</dbReference>
<dbReference type="SMART" id="SM00342">
    <property type="entry name" value="HTH_ARAC"/>
    <property type="match status" value="1"/>
</dbReference>
<dbReference type="RefSeq" id="WP_055394602.1">
    <property type="nucleotide sequence ID" value="NZ_LCTZ01000002.1"/>
</dbReference>
<dbReference type="GO" id="GO:0043565">
    <property type="term" value="F:sequence-specific DNA binding"/>
    <property type="evidence" value="ECO:0007669"/>
    <property type="project" value="InterPro"/>
</dbReference>